<proteinExistence type="predicted"/>
<gene>
    <name evidence="2" type="ORF">HHL09_13050</name>
</gene>
<evidence type="ECO:0008006" key="4">
    <source>
        <dbReference type="Google" id="ProtNLM"/>
    </source>
</evidence>
<evidence type="ECO:0000256" key="1">
    <source>
        <dbReference type="SAM" id="Phobius"/>
    </source>
</evidence>
<feature type="transmembrane region" description="Helical" evidence="1">
    <location>
        <begin position="47"/>
        <end position="68"/>
    </location>
</feature>
<accession>A0A858RJA9</accession>
<keyword evidence="3" id="KW-1185">Reference proteome</keyword>
<dbReference type="RefSeq" id="WP_169455072.1">
    <property type="nucleotide sequence ID" value="NZ_CP051774.1"/>
</dbReference>
<dbReference type="AlphaFoldDB" id="A0A858RJA9"/>
<evidence type="ECO:0000313" key="3">
    <source>
        <dbReference type="Proteomes" id="UP000501812"/>
    </source>
</evidence>
<dbReference type="EMBL" id="CP051774">
    <property type="protein sequence ID" value="QJE96671.1"/>
    <property type="molecule type" value="Genomic_DNA"/>
</dbReference>
<reference evidence="2 3" key="1">
    <citation type="submission" date="2020-04" db="EMBL/GenBank/DDBJ databases">
        <title>Luteolibacter sp. G-1-1-1 isolated from soil.</title>
        <authorList>
            <person name="Dahal R.H."/>
        </authorList>
    </citation>
    <scope>NUCLEOTIDE SEQUENCE [LARGE SCALE GENOMIC DNA]</scope>
    <source>
        <strain evidence="2 3">G-1-1-1</strain>
    </source>
</reference>
<keyword evidence="1" id="KW-1133">Transmembrane helix</keyword>
<dbReference type="Proteomes" id="UP000501812">
    <property type="component" value="Chromosome"/>
</dbReference>
<protein>
    <recommendedName>
        <fullName evidence="4">DUF1648 domain-containing protein</fullName>
    </recommendedName>
</protein>
<sequence>MKRGLKGIESFLIVLSMVVPGIAMAAMRDAEPLMSRWWGSDSHAVPATILLTWLLVVLGCTVFAGKLLASTAEERRKWEVGVHSVIRLILFQIVLTPGMAMISDALFSAMV</sequence>
<feature type="transmembrane region" description="Helical" evidence="1">
    <location>
        <begin position="7"/>
        <end position="27"/>
    </location>
</feature>
<keyword evidence="1" id="KW-0812">Transmembrane</keyword>
<organism evidence="2 3">
    <name type="scientific">Luteolibacter luteus</name>
    <dbReference type="NCBI Taxonomy" id="2728835"/>
    <lineage>
        <taxon>Bacteria</taxon>
        <taxon>Pseudomonadati</taxon>
        <taxon>Verrucomicrobiota</taxon>
        <taxon>Verrucomicrobiia</taxon>
        <taxon>Verrucomicrobiales</taxon>
        <taxon>Verrucomicrobiaceae</taxon>
        <taxon>Luteolibacter</taxon>
    </lineage>
</organism>
<dbReference type="KEGG" id="luo:HHL09_13050"/>
<evidence type="ECO:0000313" key="2">
    <source>
        <dbReference type="EMBL" id="QJE96671.1"/>
    </source>
</evidence>
<keyword evidence="1" id="KW-0472">Membrane</keyword>
<name>A0A858RJA9_9BACT</name>
<feature type="transmembrane region" description="Helical" evidence="1">
    <location>
        <begin position="88"/>
        <end position="110"/>
    </location>
</feature>